<dbReference type="Pfam" id="PF14484">
    <property type="entry name" value="FISNA"/>
    <property type="match status" value="1"/>
</dbReference>
<dbReference type="InterPro" id="IPR043136">
    <property type="entry name" value="B30.2/SPRY_sf"/>
</dbReference>
<dbReference type="Pfam" id="PF17921">
    <property type="entry name" value="Integrase_H2C2"/>
    <property type="match status" value="1"/>
</dbReference>
<feature type="compositionally biased region" description="Polar residues" evidence="11">
    <location>
        <begin position="474"/>
        <end position="494"/>
    </location>
</feature>
<keyword evidence="6" id="KW-0547">Nucleotide-binding</keyword>
<organism evidence="15 16">
    <name type="scientific">Oryzias javanicus</name>
    <name type="common">Javanese ricefish</name>
    <name type="synonym">Aplocheilus javanicus</name>
    <dbReference type="NCBI Taxonomy" id="123683"/>
    <lineage>
        <taxon>Eukaryota</taxon>
        <taxon>Metazoa</taxon>
        <taxon>Chordata</taxon>
        <taxon>Craniata</taxon>
        <taxon>Vertebrata</taxon>
        <taxon>Euteleostomi</taxon>
        <taxon>Actinopterygii</taxon>
        <taxon>Neopterygii</taxon>
        <taxon>Teleostei</taxon>
        <taxon>Neoteleostei</taxon>
        <taxon>Acanthomorphata</taxon>
        <taxon>Ovalentaria</taxon>
        <taxon>Atherinomorphae</taxon>
        <taxon>Beloniformes</taxon>
        <taxon>Adrianichthyidae</taxon>
        <taxon>Oryziinae</taxon>
        <taxon>Oryzias</taxon>
    </lineage>
</organism>
<dbReference type="GO" id="GO:0015074">
    <property type="term" value="P:DNA integration"/>
    <property type="evidence" value="ECO:0007669"/>
    <property type="project" value="InterPro"/>
</dbReference>
<dbReference type="PROSITE" id="PS50837">
    <property type="entry name" value="NACHT"/>
    <property type="match status" value="1"/>
</dbReference>
<feature type="compositionally biased region" description="Polar residues" evidence="11">
    <location>
        <begin position="384"/>
        <end position="402"/>
    </location>
</feature>
<reference evidence="15 16" key="1">
    <citation type="submission" date="2018-11" db="EMBL/GenBank/DDBJ databases">
        <authorList>
            <person name="Lopez-Roques C."/>
            <person name="Donnadieu C."/>
            <person name="Bouchez O."/>
            <person name="Klopp C."/>
            <person name="Cabau C."/>
            <person name="Zahm M."/>
        </authorList>
    </citation>
    <scope>NUCLEOTIDE SEQUENCE [LARGE SCALE GENOMIC DNA]</scope>
    <source>
        <strain evidence="15">RS831</strain>
        <tissue evidence="15">Whole body</tissue>
    </source>
</reference>
<evidence type="ECO:0000256" key="10">
    <source>
        <dbReference type="PROSITE-ProRule" id="PRU00175"/>
    </source>
</evidence>
<keyword evidence="8" id="KW-0862">Zinc</keyword>
<dbReference type="PROSITE" id="PS50089">
    <property type="entry name" value="ZF_RING_2"/>
    <property type="match status" value="1"/>
</dbReference>
<dbReference type="InterPro" id="IPR041267">
    <property type="entry name" value="NLRP_HD2"/>
</dbReference>
<dbReference type="PROSITE" id="PS50994">
    <property type="entry name" value="INTEGRASE"/>
    <property type="match status" value="1"/>
</dbReference>
<feature type="domain" description="Integrase catalytic" evidence="14">
    <location>
        <begin position="122"/>
        <end position="282"/>
    </location>
</feature>
<evidence type="ECO:0000256" key="1">
    <source>
        <dbReference type="ARBA" id="ARBA00004496"/>
    </source>
</evidence>
<feature type="compositionally biased region" description="Polar residues" evidence="11">
    <location>
        <begin position="502"/>
        <end position="525"/>
    </location>
</feature>
<keyword evidence="7 10" id="KW-0863">Zinc-finger</keyword>
<evidence type="ECO:0000256" key="2">
    <source>
        <dbReference type="ARBA" id="ARBA00022490"/>
    </source>
</evidence>
<dbReference type="GO" id="GO:0003676">
    <property type="term" value="F:nucleic acid binding"/>
    <property type="evidence" value="ECO:0007669"/>
    <property type="project" value="InterPro"/>
</dbReference>
<dbReference type="EMBL" id="CM012454">
    <property type="protein sequence ID" value="RVE60744.1"/>
    <property type="molecule type" value="Genomic_DNA"/>
</dbReference>
<evidence type="ECO:0000256" key="3">
    <source>
        <dbReference type="ARBA" id="ARBA00022614"/>
    </source>
</evidence>
<evidence type="ECO:0000256" key="8">
    <source>
        <dbReference type="ARBA" id="ARBA00022833"/>
    </source>
</evidence>
<dbReference type="Gene3D" id="3.30.40.10">
    <property type="entry name" value="Zinc/RING finger domain, C3HC4 (zinc finger)"/>
    <property type="match status" value="1"/>
</dbReference>
<dbReference type="SUPFAM" id="SSF57850">
    <property type="entry name" value="RING/U-box"/>
    <property type="match status" value="1"/>
</dbReference>
<dbReference type="InterPro" id="IPR007111">
    <property type="entry name" value="NACHT_NTPase"/>
</dbReference>
<dbReference type="Gene3D" id="3.80.10.10">
    <property type="entry name" value="Ribonuclease Inhibitor"/>
    <property type="match status" value="1"/>
</dbReference>
<feature type="domain" description="RING-type" evidence="12">
    <location>
        <begin position="535"/>
        <end position="571"/>
    </location>
</feature>
<evidence type="ECO:0000313" key="16">
    <source>
        <dbReference type="Proteomes" id="UP000283210"/>
    </source>
</evidence>
<dbReference type="InterPro" id="IPR041075">
    <property type="entry name" value="NOD1/2_WH"/>
</dbReference>
<evidence type="ECO:0000256" key="7">
    <source>
        <dbReference type="ARBA" id="ARBA00022771"/>
    </source>
</evidence>
<dbReference type="GO" id="GO:0008270">
    <property type="term" value="F:zinc ion binding"/>
    <property type="evidence" value="ECO:0007669"/>
    <property type="project" value="UniProtKB-KW"/>
</dbReference>
<dbReference type="SMART" id="SM01288">
    <property type="entry name" value="FISNA"/>
    <property type="match status" value="1"/>
</dbReference>
<gene>
    <name evidence="15" type="ORF">OJAV_G00184140</name>
</gene>
<dbReference type="Proteomes" id="UP000283210">
    <property type="component" value="Chromosome 18"/>
</dbReference>
<accession>A0A3S2U1R6</accession>
<evidence type="ECO:0000256" key="4">
    <source>
        <dbReference type="ARBA" id="ARBA00022723"/>
    </source>
</evidence>
<dbReference type="InterPro" id="IPR013083">
    <property type="entry name" value="Znf_RING/FYVE/PHD"/>
</dbReference>
<evidence type="ECO:0008006" key="17">
    <source>
        <dbReference type="Google" id="ProtNLM"/>
    </source>
</evidence>
<dbReference type="InterPro" id="IPR001841">
    <property type="entry name" value="Znf_RING"/>
</dbReference>
<dbReference type="Pfam" id="PF05729">
    <property type="entry name" value="NACHT"/>
    <property type="match status" value="1"/>
</dbReference>
<dbReference type="Pfam" id="PF17776">
    <property type="entry name" value="NLRC4_HD2"/>
    <property type="match status" value="1"/>
</dbReference>
<evidence type="ECO:0000256" key="6">
    <source>
        <dbReference type="ARBA" id="ARBA00022741"/>
    </source>
</evidence>
<dbReference type="Pfam" id="PF13516">
    <property type="entry name" value="LRR_6"/>
    <property type="match status" value="2"/>
</dbReference>
<comment type="subcellular location">
    <subcellularLocation>
        <location evidence="1">Cytoplasm</location>
    </subcellularLocation>
</comment>
<dbReference type="Gene3D" id="3.30.420.10">
    <property type="entry name" value="Ribonuclease H-like superfamily/Ribonuclease H"/>
    <property type="match status" value="1"/>
</dbReference>
<dbReference type="SUPFAM" id="SSF53098">
    <property type="entry name" value="Ribonuclease H-like"/>
    <property type="match status" value="1"/>
</dbReference>
<name>A0A3S2U1R6_ORYJA</name>
<dbReference type="InterPro" id="IPR051261">
    <property type="entry name" value="NLR"/>
</dbReference>
<dbReference type="PANTHER" id="PTHR24106">
    <property type="entry name" value="NACHT, LRR AND CARD DOMAINS-CONTAINING"/>
    <property type="match status" value="1"/>
</dbReference>
<dbReference type="Pfam" id="PF17779">
    <property type="entry name" value="WHD_NOD2"/>
    <property type="match status" value="1"/>
</dbReference>
<keyword evidence="9" id="KW-0067">ATP-binding</keyword>
<dbReference type="GO" id="GO:0005737">
    <property type="term" value="C:cytoplasm"/>
    <property type="evidence" value="ECO:0007669"/>
    <property type="project" value="UniProtKB-SubCell"/>
</dbReference>
<feature type="region of interest" description="Disordered" evidence="11">
    <location>
        <begin position="331"/>
        <end position="403"/>
    </location>
</feature>
<dbReference type="SMART" id="SM00368">
    <property type="entry name" value="LRR_RI"/>
    <property type="match status" value="3"/>
</dbReference>
<proteinExistence type="predicted"/>
<evidence type="ECO:0000259" key="14">
    <source>
        <dbReference type="PROSITE" id="PS50994"/>
    </source>
</evidence>
<dbReference type="InterPro" id="IPR012337">
    <property type="entry name" value="RNaseH-like_sf"/>
</dbReference>
<dbReference type="InterPro" id="IPR032675">
    <property type="entry name" value="LRR_dom_sf"/>
</dbReference>
<keyword evidence="5" id="KW-0677">Repeat</keyword>
<protein>
    <recommendedName>
        <fullName evidence="17">RING-type domain-containing protein</fullName>
    </recommendedName>
</protein>
<dbReference type="GO" id="GO:0005524">
    <property type="term" value="F:ATP binding"/>
    <property type="evidence" value="ECO:0007669"/>
    <property type="project" value="UniProtKB-KW"/>
</dbReference>
<dbReference type="InterPro" id="IPR027417">
    <property type="entry name" value="P-loop_NTPase"/>
</dbReference>
<dbReference type="Gene3D" id="1.10.340.70">
    <property type="match status" value="1"/>
</dbReference>
<dbReference type="InterPro" id="IPR001611">
    <property type="entry name" value="Leu-rich_rpt"/>
</dbReference>
<feature type="compositionally biased region" description="Polar residues" evidence="11">
    <location>
        <begin position="331"/>
        <end position="342"/>
    </location>
</feature>
<evidence type="ECO:0000259" key="13">
    <source>
        <dbReference type="PROSITE" id="PS50837"/>
    </source>
</evidence>
<sequence>MEYTLFKELYAFLHHREAPPTDVQRRKVKRMASNFTIRDNRLYYTGPSKDYMRMVVMSDEEKKSVLMECHINPTNGKHFGLRGTRNRVVAGYYWPTINHSVCEWLRCCHLCRLNIPVKTLPPPSQPTKIKEPWEAIAMYLIGPFSETLQGNQYVLALIDLFTKFLVAEPLKSKTAAEASAVLTSKLYTFGLVRKIVTDQENEFVSQLNNIIFNDLNIEQVVSSECQPKNNAQDERIKRALRKYINQNQGYWDTNLAAVVYSLNTTKQPSCRHSPYFLFFQRHPRRPVMINACPLDDNFEVADPGEETRDEEMTFLSEQVLPNIDEAMDTQGTSFGAQKQNQGIEEDRNMDSAAVKMAESKKRKRTSACSSPRLLMESPGRSELTAGSSASMKSDTSKYNPPNFSLEEKLRSELTAGSIVFIRSNTSMYNPPNFSLEQKQRSAHTGGSSMSMRSDTSKYNPPNFSLEEKRRSEYTGGSSMSMRSDTSKYNPPNFSQEEKQRSAHTSGSSVSMRSDTSKYNPPNFSQEEKQNQQLSCSACGQIPSTLVLFKCGHLSCQQCTDSPLGSGCPMCEEKPKKVSGDESLQEPKKKLRKAMHEKFDLTSEGIRDQKSPLKSIYTTLYITTRAPEELSGEHEYSSLKFVLKMKPSGDFSVQLNTLFKESTHKVKPQRVILTNGIAGIGKSFAVQKFILDWAEEKLQQDVDFVFFLAFRELHMCKGEKSLLEVLTNFHHSLQLNDLKSLEQTRTIVILDGFDESRLQLDFDNSRTITSISERTPVENLLVNLIKGNILPNANIWITSRPAAANQIPAKYVNMVTEIRGFNDAQKVEYFRKRLSPDLSLAERVISHIQSSQTLDMMCQIPIFCWISVILFQEVFRGDEHAETPQTLTEMMAHFLFVQTKRRCKKYKKGETSKEKLLKTHKDFLLKLGKLAFVQLQENKLIFYEEDLKQCGIDIEEASVYSGFCDTVLQNEEVFFQRKIFFFVHLTIQEFFAALYVYECLATNTTGDLTSFLGLKEEHSLLDLLKKTVDKVLEKKNGHLDFFLRFLLGLMVESNKRVLNGLLTPLDPKQETDKKMLTYLKSIRRKTLSPDSCISIFQTMVEMRDHKVKDEIEEYLQLSDHSETELTPLHCSALAFILMVSKNELDELNLKSYKTSEEGRRRLIPAVKSSKRAVLRECKVTEEWVEHLAFGLKSPFSPLRVLDLSTNDLRDSGVKKLCVGLSNTCCRLQKLRLSGCMVTEEGCSHLVSALQSNPSHLTDLDLSYNHPGDSGKKMLSELKDDPRYALNTLNLNYGGEHRMKPGLKKYAFRFTLDSNTAHRNLLLSDKNTKEHFSDALFAAVEMNPQSYAHFCHVT</sequence>
<evidence type="ECO:0000256" key="5">
    <source>
        <dbReference type="ARBA" id="ARBA00022737"/>
    </source>
</evidence>
<feature type="domain" description="NACHT" evidence="13">
    <location>
        <begin position="669"/>
        <end position="802"/>
    </location>
</feature>
<dbReference type="Gene3D" id="2.60.120.920">
    <property type="match status" value="1"/>
</dbReference>
<feature type="region of interest" description="Disordered" evidence="11">
    <location>
        <begin position="425"/>
        <end position="525"/>
    </location>
</feature>
<dbReference type="InterPro" id="IPR029495">
    <property type="entry name" value="NACHT-assoc"/>
</dbReference>
<reference evidence="15 16" key="2">
    <citation type="submission" date="2019-01" db="EMBL/GenBank/DDBJ databases">
        <title>A chromosome length genome reference of the Java medaka (oryzias javanicus).</title>
        <authorList>
            <person name="Herpin A."/>
            <person name="Takehana Y."/>
            <person name="Naruse K."/>
            <person name="Ansai S."/>
            <person name="Kawaguchi M."/>
        </authorList>
    </citation>
    <scope>NUCLEOTIDE SEQUENCE [LARGE SCALE GENOMIC DNA]</scope>
    <source>
        <strain evidence="15">RS831</strain>
        <tissue evidence="15">Whole body</tissue>
    </source>
</reference>
<dbReference type="SUPFAM" id="SSF52047">
    <property type="entry name" value="RNI-like"/>
    <property type="match status" value="1"/>
</dbReference>
<evidence type="ECO:0000259" key="12">
    <source>
        <dbReference type="PROSITE" id="PS50089"/>
    </source>
</evidence>
<dbReference type="OrthoDB" id="120976at2759"/>
<dbReference type="InterPro" id="IPR041588">
    <property type="entry name" value="Integrase_H2C2"/>
</dbReference>
<dbReference type="FunFam" id="3.40.50.300:FF:000210">
    <property type="entry name" value="Si:dkey-16p6.1"/>
    <property type="match status" value="1"/>
</dbReference>
<feature type="compositionally biased region" description="Polar residues" evidence="11">
    <location>
        <begin position="425"/>
        <end position="462"/>
    </location>
</feature>
<keyword evidence="3" id="KW-0433">Leucine-rich repeat</keyword>
<evidence type="ECO:0000256" key="9">
    <source>
        <dbReference type="ARBA" id="ARBA00022840"/>
    </source>
</evidence>
<keyword evidence="4" id="KW-0479">Metal-binding</keyword>
<keyword evidence="2" id="KW-0963">Cytoplasm</keyword>
<dbReference type="Gene3D" id="3.40.50.300">
    <property type="entry name" value="P-loop containing nucleotide triphosphate hydrolases"/>
    <property type="match status" value="1"/>
</dbReference>
<evidence type="ECO:0000313" key="15">
    <source>
        <dbReference type="EMBL" id="RVE60744.1"/>
    </source>
</evidence>
<dbReference type="InterPro" id="IPR036397">
    <property type="entry name" value="RNaseH_sf"/>
</dbReference>
<evidence type="ECO:0000256" key="11">
    <source>
        <dbReference type="SAM" id="MobiDB-lite"/>
    </source>
</evidence>
<keyword evidence="16" id="KW-1185">Reference proteome</keyword>
<dbReference type="InterPro" id="IPR001584">
    <property type="entry name" value="Integrase_cat-core"/>
</dbReference>